<dbReference type="Pfam" id="PF00581">
    <property type="entry name" value="Rhodanese"/>
    <property type="match status" value="1"/>
</dbReference>
<dbReference type="GO" id="GO:0043409">
    <property type="term" value="P:negative regulation of MAPK cascade"/>
    <property type="evidence" value="ECO:0007669"/>
    <property type="project" value="TreeGrafter"/>
</dbReference>
<dbReference type="SUPFAM" id="SSF52821">
    <property type="entry name" value="Rhodanese/Cell cycle control phosphatase"/>
    <property type="match status" value="1"/>
</dbReference>
<evidence type="ECO:0000313" key="10">
    <source>
        <dbReference type="Proteomes" id="UP000230750"/>
    </source>
</evidence>
<dbReference type="InterPro" id="IPR016130">
    <property type="entry name" value="Tyr_Pase_AS"/>
</dbReference>
<feature type="compositionally biased region" description="Polar residues" evidence="5">
    <location>
        <begin position="50"/>
        <end position="68"/>
    </location>
</feature>
<organism evidence="9 10">
    <name type="scientific">Stichopus japonicus</name>
    <name type="common">Sea cucumber</name>
    <dbReference type="NCBI Taxonomy" id="307972"/>
    <lineage>
        <taxon>Eukaryota</taxon>
        <taxon>Metazoa</taxon>
        <taxon>Echinodermata</taxon>
        <taxon>Eleutherozoa</taxon>
        <taxon>Echinozoa</taxon>
        <taxon>Holothuroidea</taxon>
        <taxon>Aspidochirotacea</taxon>
        <taxon>Aspidochirotida</taxon>
        <taxon>Stichopodidae</taxon>
        <taxon>Apostichopus</taxon>
    </lineage>
</organism>
<evidence type="ECO:0000256" key="5">
    <source>
        <dbReference type="SAM" id="MobiDB-lite"/>
    </source>
</evidence>
<dbReference type="EC" id="3.1.3.48" evidence="2"/>
<dbReference type="Proteomes" id="UP000230750">
    <property type="component" value="Unassembled WGS sequence"/>
</dbReference>
<dbReference type="PROSITE" id="PS50056">
    <property type="entry name" value="TYR_PHOSPHATASE_2"/>
    <property type="match status" value="1"/>
</dbReference>
<dbReference type="PANTHER" id="PTHR10159:SF529">
    <property type="entry name" value="TYROSINE-PROTEIN PHOSPHATASE DOMAIN-CONTAINING PROTEIN"/>
    <property type="match status" value="1"/>
</dbReference>
<sequence>MGCTSSATVSVLVDEDNNNKGSIEGNAQSDAADSPLIENEPHHEEADLNQPGNEQSYSKMSSNSRLPTITKTNDGFLVSRIPSANTLPESIMPVLELFNLISIGYRVPHITDPNYILIVDCREYALYSESHIITARHYTSLDEDQDCLLETGVCDKYAIIVVYGTTTDDPKTKEIYERINGKGLYVQIINGGFGKFSSHAPFLCSDKMLRTEQERMKNIITYPSAILEDALYQGGAVHAESRVVIDNLRITHVVNVSTEVDCPFEDSCKYLHLKFADEGGANLISVFERAADFVATALQDGSNRVLVHCVMGVSRSSSITIAFLMKYHSFSFRDAYRYLRERRSVAAPNTGFVRQLASYEERLFGAKLTDPDDVL</sequence>
<dbReference type="InterPro" id="IPR036873">
    <property type="entry name" value="Rhodanese-like_dom_sf"/>
</dbReference>
<proteinExistence type="inferred from homology"/>
<evidence type="ECO:0000256" key="4">
    <source>
        <dbReference type="ARBA" id="ARBA00022912"/>
    </source>
</evidence>
<dbReference type="SUPFAM" id="SSF52799">
    <property type="entry name" value="(Phosphotyrosine protein) phosphatases II"/>
    <property type="match status" value="1"/>
</dbReference>
<dbReference type="PROSITE" id="PS00383">
    <property type="entry name" value="TYR_PHOSPHATASE_1"/>
    <property type="match status" value="1"/>
</dbReference>
<dbReference type="InterPro" id="IPR001763">
    <property type="entry name" value="Rhodanese-like_dom"/>
</dbReference>
<dbReference type="Gene3D" id="3.40.250.10">
    <property type="entry name" value="Rhodanese-like domain"/>
    <property type="match status" value="1"/>
</dbReference>
<evidence type="ECO:0000256" key="3">
    <source>
        <dbReference type="ARBA" id="ARBA00022801"/>
    </source>
</evidence>
<feature type="region of interest" description="Disordered" evidence="5">
    <location>
        <begin position="1"/>
        <end position="68"/>
    </location>
</feature>
<evidence type="ECO:0000259" key="6">
    <source>
        <dbReference type="PROSITE" id="PS50054"/>
    </source>
</evidence>
<name>A0A2G8L7U5_STIJA</name>
<dbReference type="SMART" id="SM00195">
    <property type="entry name" value="DSPc"/>
    <property type="match status" value="1"/>
</dbReference>
<dbReference type="InterPro" id="IPR000387">
    <property type="entry name" value="Tyr_Pase_dom"/>
</dbReference>
<evidence type="ECO:0000256" key="1">
    <source>
        <dbReference type="ARBA" id="ARBA00008601"/>
    </source>
</evidence>
<dbReference type="EMBL" id="MRZV01000178">
    <property type="protein sequence ID" value="PIK56339.1"/>
    <property type="molecule type" value="Genomic_DNA"/>
</dbReference>
<dbReference type="Pfam" id="PF00782">
    <property type="entry name" value="DSPc"/>
    <property type="match status" value="1"/>
</dbReference>
<accession>A0A2G8L7U5</accession>
<dbReference type="GO" id="GO:0004725">
    <property type="term" value="F:protein tyrosine phosphatase activity"/>
    <property type="evidence" value="ECO:0007669"/>
    <property type="project" value="UniProtKB-EC"/>
</dbReference>
<dbReference type="InterPro" id="IPR029021">
    <property type="entry name" value="Prot-tyrosine_phosphatase-like"/>
</dbReference>
<evidence type="ECO:0000259" key="8">
    <source>
        <dbReference type="PROSITE" id="PS50206"/>
    </source>
</evidence>
<dbReference type="AlphaFoldDB" id="A0A2G8L7U5"/>
<dbReference type="PANTHER" id="PTHR10159">
    <property type="entry name" value="DUAL SPECIFICITY PROTEIN PHOSPHATASE"/>
    <property type="match status" value="1"/>
</dbReference>
<feature type="compositionally biased region" description="Polar residues" evidence="5">
    <location>
        <begin position="19"/>
        <end position="31"/>
    </location>
</feature>
<evidence type="ECO:0000313" key="9">
    <source>
        <dbReference type="EMBL" id="PIK56339.1"/>
    </source>
</evidence>
<dbReference type="CDD" id="cd14498">
    <property type="entry name" value="DSP"/>
    <property type="match status" value="1"/>
</dbReference>
<comment type="similarity">
    <text evidence="1">Belongs to the protein-tyrosine phosphatase family. Non-receptor class dual specificity subfamily.</text>
</comment>
<reference evidence="9 10" key="1">
    <citation type="journal article" date="2017" name="PLoS Biol.">
        <title>The sea cucumber genome provides insights into morphological evolution and visceral regeneration.</title>
        <authorList>
            <person name="Zhang X."/>
            <person name="Sun L."/>
            <person name="Yuan J."/>
            <person name="Sun Y."/>
            <person name="Gao Y."/>
            <person name="Zhang L."/>
            <person name="Li S."/>
            <person name="Dai H."/>
            <person name="Hamel J.F."/>
            <person name="Liu C."/>
            <person name="Yu Y."/>
            <person name="Liu S."/>
            <person name="Lin W."/>
            <person name="Guo K."/>
            <person name="Jin S."/>
            <person name="Xu P."/>
            <person name="Storey K.B."/>
            <person name="Huan P."/>
            <person name="Zhang T."/>
            <person name="Zhou Y."/>
            <person name="Zhang J."/>
            <person name="Lin C."/>
            <person name="Li X."/>
            <person name="Xing L."/>
            <person name="Huo D."/>
            <person name="Sun M."/>
            <person name="Wang L."/>
            <person name="Mercier A."/>
            <person name="Li F."/>
            <person name="Yang H."/>
            <person name="Xiang J."/>
        </authorList>
    </citation>
    <scope>NUCLEOTIDE SEQUENCE [LARGE SCALE GENOMIC DNA]</scope>
    <source>
        <strain evidence="9">Shaxun</strain>
        <tissue evidence="9">Muscle</tissue>
    </source>
</reference>
<dbReference type="Gene3D" id="3.90.190.10">
    <property type="entry name" value="Protein tyrosine phosphatase superfamily"/>
    <property type="match status" value="1"/>
</dbReference>
<feature type="domain" description="Rhodanese" evidence="8">
    <location>
        <begin position="116"/>
        <end position="205"/>
    </location>
</feature>
<dbReference type="GO" id="GO:0005737">
    <property type="term" value="C:cytoplasm"/>
    <property type="evidence" value="ECO:0007669"/>
    <property type="project" value="TreeGrafter"/>
</dbReference>
<keyword evidence="10" id="KW-1185">Reference proteome</keyword>
<dbReference type="STRING" id="307972.A0A2G8L7U5"/>
<gene>
    <name evidence="9" type="ORF">BSL78_06713</name>
</gene>
<protein>
    <recommendedName>
        <fullName evidence="2">protein-tyrosine-phosphatase</fullName>
        <ecNumber evidence="2">3.1.3.48</ecNumber>
    </recommendedName>
</protein>
<dbReference type="PROSITE" id="PS50054">
    <property type="entry name" value="TYR_PHOSPHATASE_DUAL"/>
    <property type="match status" value="1"/>
</dbReference>
<comment type="caution">
    <text evidence="9">The sequence shown here is derived from an EMBL/GenBank/DDBJ whole genome shotgun (WGS) entry which is preliminary data.</text>
</comment>
<evidence type="ECO:0000256" key="2">
    <source>
        <dbReference type="ARBA" id="ARBA00013064"/>
    </source>
</evidence>
<dbReference type="OrthoDB" id="10252009at2759"/>
<keyword evidence="3" id="KW-0378">Hydrolase</keyword>
<dbReference type="PROSITE" id="PS50206">
    <property type="entry name" value="RHODANESE_3"/>
    <property type="match status" value="1"/>
</dbReference>
<feature type="domain" description="Tyrosine specific protein phosphatases" evidence="7">
    <location>
        <begin position="285"/>
        <end position="343"/>
    </location>
</feature>
<dbReference type="InterPro" id="IPR020422">
    <property type="entry name" value="TYR_PHOSPHATASE_DUAL_dom"/>
</dbReference>
<feature type="domain" description="Tyrosine-protein phosphatase" evidence="6">
    <location>
        <begin position="222"/>
        <end position="365"/>
    </location>
</feature>
<keyword evidence="4" id="KW-0904">Protein phosphatase</keyword>
<evidence type="ECO:0000259" key="7">
    <source>
        <dbReference type="PROSITE" id="PS50056"/>
    </source>
</evidence>
<dbReference type="InterPro" id="IPR000340">
    <property type="entry name" value="Dual-sp_phosphatase_cat-dom"/>
</dbReference>